<feature type="region of interest" description="Disordered" evidence="1">
    <location>
        <begin position="90"/>
        <end position="143"/>
    </location>
</feature>
<dbReference type="AlphaFoldDB" id="A0A1E7F977"/>
<evidence type="ECO:0000313" key="3">
    <source>
        <dbReference type="Proteomes" id="UP000095751"/>
    </source>
</evidence>
<reference evidence="2 3" key="1">
    <citation type="submission" date="2016-09" db="EMBL/GenBank/DDBJ databases">
        <title>Extensive genetic diversity and differential bi-allelic expression allows diatom success in the polar Southern Ocean.</title>
        <authorList>
            <consortium name="DOE Joint Genome Institute"/>
            <person name="Mock T."/>
            <person name="Otillar R.P."/>
            <person name="Strauss J."/>
            <person name="Dupont C."/>
            <person name="Frickenhaus S."/>
            <person name="Maumus F."/>
            <person name="Mcmullan M."/>
            <person name="Sanges R."/>
            <person name="Schmutz J."/>
            <person name="Toseland A."/>
            <person name="Valas R."/>
            <person name="Veluchamy A."/>
            <person name="Ward B.J."/>
            <person name="Allen A."/>
            <person name="Barry K."/>
            <person name="Falciatore A."/>
            <person name="Ferrante M."/>
            <person name="Fortunato A.E."/>
            <person name="Gloeckner G."/>
            <person name="Gruber A."/>
            <person name="Hipkin R."/>
            <person name="Janech M."/>
            <person name="Kroth P."/>
            <person name="Leese F."/>
            <person name="Lindquist E."/>
            <person name="Lyon B.R."/>
            <person name="Martin J."/>
            <person name="Mayer C."/>
            <person name="Parker M."/>
            <person name="Quesneville H."/>
            <person name="Raymond J."/>
            <person name="Uhlig C."/>
            <person name="Valentin K.U."/>
            <person name="Worden A.Z."/>
            <person name="Armbrust E.V."/>
            <person name="Bowler C."/>
            <person name="Green B."/>
            <person name="Moulton V."/>
            <person name="Van Oosterhout C."/>
            <person name="Grigoriev I."/>
        </authorList>
    </citation>
    <scope>NUCLEOTIDE SEQUENCE [LARGE SCALE GENOMIC DNA]</scope>
    <source>
        <strain evidence="2 3">CCMP1102</strain>
    </source>
</reference>
<feature type="region of interest" description="Disordered" evidence="1">
    <location>
        <begin position="206"/>
        <end position="227"/>
    </location>
</feature>
<feature type="region of interest" description="Disordered" evidence="1">
    <location>
        <begin position="20"/>
        <end position="52"/>
    </location>
</feature>
<protein>
    <submittedName>
        <fullName evidence="2">Uncharacterized protein</fullName>
    </submittedName>
</protein>
<dbReference type="Proteomes" id="UP000095751">
    <property type="component" value="Unassembled WGS sequence"/>
</dbReference>
<feature type="compositionally biased region" description="Low complexity" evidence="1">
    <location>
        <begin position="20"/>
        <end position="36"/>
    </location>
</feature>
<organism evidence="2 3">
    <name type="scientific">Fragilariopsis cylindrus CCMP1102</name>
    <dbReference type="NCBI Taxonomy" id="635003"/>
    <lineage>
        <taxon>Eukaryota</taxon>
        <taxon>Sar</taxon>
        <taxon>Stramenopiles</taxon>
        <taxon>Ochrophyta</taxon>
        <taxon>Bacillariophyta</taxon>
        <taxon>Bacillariophyceae</taxon>
        <taxon>Bacillariophycidae</taxon>
        <taxon>Bacillariales</taxon>
        <taxon>Bacillariaceae</taxon>
        <taxon>Fragilariopsis</taxon>
    </lineage>
</organism>
<feature type="compositionally biased region" description="Low complexity" evidence="1">
    <location>
        <begin position="206"/>
        <end position="216"/>
    </location>
</feature>
<dbReference type="InParanoid" id="A0A1E7F977"/>
<evidence type="ECO:0000256" key="1">
    <source>
        <dbReference type="SAM" id="MobiDB-lite"/>
    </source>
</evidence>
<keyword evidence="3" id="KW-1185">Reference proteome</keyword>
<feature type="compositionally biased region" description="Low complexity" evidence="1">
    <location>
        <begin position="94"/>
        <end position="107"/>
    </location>
</feature>
<name>A0A1E7F977_9STRA</name>
<sequence>MGAACGRVIYALEQLWEQSNGGNNSNNDNSNSNNHYHNNHNDDDNNNNGINGGSRGLLSIPFCLWDAGHIDLKQRTDPSRRVDAFGRCASYGGSSSSSSDSTSTSTKDSSDDHSILVSSSSSTSTSTVPESNNSNNNSNTRNSKYFAGKEQYHEDELTVVVGIWNDFCKEHWPTLTLSPPTAISTKALTNFQVQEQQQRQEAQYINNNNNNNNNKNNHPENNDQESSLGYDARSVSVSLPIKQRIAKGKKSLIQAMR</sequence>
<dbReference type="KEGG" id="fcy:FRACYDRAFT_269638"/>
<proteinExistence type="predicted"/>
<dbReference type="EMBL" id="KV784360">
    <property type="protein sequence ID" value="OEU14684.1"/>
    <property type="molecule type" value="Genomic_DNA"/>
</dbReference>
<feature type="compositionally biased region" description="Low complexity" evidence="1">
    <location>
        <begin position="118"/>
        <end position="143"/>
    </location>
</feature>
<evidence type="ECO:0000313" key="2">
    <source>
        <dbReference type="EMBL" id="OEU14684.1"/>
    </source>
</evidence>
<gene>
    <name evidence="2" type="ORF">FRACYDRAFT_269638</name>
</gene>
<accession>A0A1E7F977</accession>